<dbReference type="EMBL" id="JAOQBH010000031">
    <property type="protein sequence ID" value="KAJ4112469.1"/>
    <property type="molecule type" value="Genomic_DNA"/>
</dbReference>
<proteinExistence type="predicted"/>
<evidence type="ECO:0000313" key="2">
    <source>
        <dbReference type="EMBL" id="KAJ4112469.1"/>
    </source>
</evidence>
<gene>
    <name evidence="2" type="ORF">NW768_011633</name>
</gene>
<feature type="signal peptide" evidence="1">
    <location>
        <begin position="1"/>
        <end position="17"/>
    </location>
</feature>
<organism evidence="2 3">
    <name type="scientific">Fusarium equiseti</name>
    <name type="common">Fusarium scirpi</name>
    <dbReference type="NCBI Taxonomy" id="61235"/>
    <lineage>
        <taxon>Eukaryota</taxon>
        <taxon>Fungi</taxon>
        <taxon>Dikarya</taxon>
        <taxon>Ascomycota</taxon>
        <taxon>Pezizomycotina</taxon>
        <taxon>Sordariomycetes</taxon>
        <taxon>Hypocreomycetidae</taxon>
        <taxon>Hypocreales</taxon>
        <taxon>Nectriaceae</taxon>
        <taxon>Fusarium</taxon>
        <taxon>Fusarium incarnatum-equiseti species complex</taxon>
    </lineage>
</organism>
<protein>
    <submittedName>
        <fullName evidence="2">Uncharacterized protein</fullName>
    </submittedName>
</protein>
<comment type="caution">
    <text evidence="2">The sequence shown here is derived from an EMBL/GenBank/DDBJ whole genome shotgun (WGS) entry which is preliminary data.</text>
</comment>
<keyword evidence="1" id="KW-0732">Signal</keyword>
<evidence type="ECO:0000313" key="3">
    <source>
        <dbReference type="Proteomes" id="UP001152024"/>
    </source>
</evidence>
<accession>A0ABQ8QX20</accession>
<dbReference type="Proteomes" id="UP001152024">
    <property type="component" value="Unassembled WGS sequence"/>
</dbReference>
<feature type="chain" id="PRO_5045907844" evidence="1">
    <location>
        <begin position="18"/>
        <end position="249"/>
    </location>
</feature>
<reference evidence="2" key="1">
    <citation type="submission" date="2022-09" db="EMBL/GenBank/DDBJ databases">
        <title>Fusarium specimens isolated from Avocado Roots.</title>
        <authorList>
            <person name="Stajich J."/>
            <person name="Roper C."/>
            <person name="Heimlech-Rivalta G."/>
        </authorList>
    </citation>
    <scope>NUCLEOTIDE SEQUENCE</scope>
    <source>
        <strain evidence="2">CF00095</strain>
    </source>
</reference>
<evidence type="ECO:0000256" key="1">
    <source>
        <dbReference type="SAM" id="SignalP"/>
    </source>
</evidence>
<sequence length="249" mass="25591">MKFSLFSVVALASAAMAAPAVQVQAKAGKVEAAVQARQVADVPVVGGVTETVTSGTITKSVTKKITGTKITNTGGVVKVLTIAVDETKTQTSSIKQTISKVKAGTLSKAAAITHVHQSVSILNDLLTTVIDQLKDLVKVDINLPDVQVILGLVIKLLHEVVGIAKDIVSTLGIDNILGSVLELLFRLVATLLGLVTELIGDIVPGLVDILSNVLNTLSGTPLGPIITPVSNIFDGLTGYLAQGTTGTSA</sequence>
<keyword evidence="3" id="KW-1185">Reference proteome</keyword>
<name>A0ABQ8QX20_FUSEQ</name>